<gene>
    <name evidence="1" type="ORF">DLJ82_0552</name>
</gene>
<dbReference type="Proteomes" id="UP000251166">
    <property type="component" value="Chromosome"/>
</dbReference>
<protein>
    <recommendedName>
        <fullName evidence="3">Quinone oxidoreductase</fullName>
    </recommendedName>
</protein>
<organism evidence="1 2">
    <name type="scientific">Rhizobium leguminosarum</name>
    <dbReference type="NCBI Taxonomy" id="384"/>
    <lineage>
        <taxon>Bacteria</taxon>
        <taxon>Pseudomonadati</taxon>
        <taxon>Pseudomonadota</taxon>
        <taxon>Alphaproteobacteria</taxon>
        <taxon>Hyphomicrobiales</taxon>
        <taxon>Rhizobiaceae</taxon>
        <taxon>Rhizobium/Agrobacterium group</taxon>
        <taxon>Rhizobium</taxon>
    </lineage>
</organism>
<evidence type="ECO:0000313" key="1">
    <source>
        <dbReference type="EMBL" id="AXA38162.1"/>
    </source>
</evidence>
<reference evidence="1 2" key="1">
    <citation type="submission" date="2018-07" db="EMBL/GenBank/DDBJ databases">
        <title>Rhizobium leguminosarum strain:ATCC 14479 Genome sequencing and assembly.</title>
        <authorList>
            <person name="Chakraborty R."/>
        </authorList>
    </citation>
    <scope>NUCLEOTIDE SEQUENCE [LARGE SCALE GENOMIC DNA]</scope>
    <source>
        <strain evidence="1 2">ATCC 14479</strain>
    </source>
</reference>
<dbReference type="InterPro" id="IPR011032">
    <property type="entry name" value="GroES-like_sf"/>
</dbReference>
<dbReference type="EMBL" id="CP030760">
    <property type="protein sequence ID" value="AXA38162.1"/>
    <property type="molecule type" value="Genomic_DNA"/>
</dbReference>
<sequence>MTKTQAVSFSRTGGPEVFDYVEIDLPPPSMGEVQIRQAAVGLNFIDVYFRNGTYFTSSARCCNSSPPLDAKLRIGR</sequence>
<proteinExistence type="predicted"/>
<accession>A0A2Z4YCC9</accession>
<dbReference type="SUPFAM" id="SSF50129">
    <property type="entry name" value="GroES-like"/>
    <property type="match status" value="1"/>
</dbReference>
<dbReference type="Gene3D" id="3.90.180.10">
    <property type="entry name" value="Medium-chain alcohol dehydrogenases, catalytic domain"/>
    <property type="match status" value="1"/>
</dbReference>
<dbReference type="AlphaFoldDB" id="A0A2Z4YCC9"/>
<name>A0A2Z4YCC9_RHILE</name>
<evidence type="ECO:0008006" key="3">
    <source>
        <dbReference type="Google" id="ProtNLM"/>
    </source>
</evidence>
<evidence type="ECO:0000313" key="2">
    <source>
        <dbReference type="Proteomes" id="UP000251166"/>
    </source>
</evidence>